<dbReference type="RefSeq" id="WP_066624108.1">
    <property type="nucleotide sequence ID" value="NZ_JBHSYQ010000001.1"/>
</dbReference>
<keyword evidence="3" id="KW-1185">Reference proteome</keyword>
<feature type="chain" id="PRO_5047029549" description="Peptidylprolyl isomerase" evidence="1">
    <location>
        <begin position="21"/>
        <end position="117"/>
    </location>
</feature>
<evidence type="ECO:0000313" key="3">
    <source>
        <dbReference type="Proteomes" id="UP001596405"/>
    </source>
</evidence>
<accession>A0ABW2DGC6</accession>
<evidence type="ECO:0008006" key="4">
    <source>
        <dbReference type="Google" id="ProtNLM"/>
    </source>
</evidence>
<protein>
    <recommendedName>
        <fullName evidence="4">Peptidylprolyl isomerase</fullName>
    </recommendedName>
</protein>
<sequence>MKNFTLALVLTLSMVGAAFAHSVPATKENNLVVNRQLIKVLSLSEGQYIKLKGLEKMKKQEVEEAHIVAKGIELELLLEQINTRFEEGFLNLLKPAQQTVYLSLQNEISKSNTLVLK</sequence>
<feature type="signal peptide" evidence="1">
    <location>
        <begin position="1"/>
        <end position="20"/>
    </location>
</feature>
<dbReference type="Proteomes" id="UP001596405">
    <property type="component" value="Unassembled WGS sequence"/>
</dbReference>
<gene>
    <name evidence="2" type="ORF">ACFQHR_00415</name>
</gene>
<evidence type="ECO:0000313" key="2">
    <source>
        <dbReference type="EMBL" id="MFC6996060.1"/>
    </source>
</evidence>
<comment type="caution">
    <text evidence="2">The sequence shown here is derived from an EMBL/GenBank/DDBJ whole genome shotgun (WGS) entry which is preliminary data.</text>
</comment>
<dbReference type="EMBL" id="JBHSYQ010000001">
    <property type="protein sequence ID" value="MFC6996060.1"/>
    <property type="molecule type" value="Genomic_DNA"/>
</dbReference>
<reference evidence="3" key="1">
    <citation type="journal article" date="2019" name="Int. J. Syst. Evol. Microbiol.">
        <title>The Global Catalogue of Microorganisms (GCM) 10K type strain sequencing project: providing services to taxonomists for standard genome sequencing and annotation.</title>
        <authorList>
            <consortium name="The Broad Institute Genomics Platform"/>
            <consortium name="The Broad Institute Genome Sequencing Center for Infectious Disease"/>
            <person name="Wu L."/>
            <person name="Ma J."/>
        </authorList>
    </citation>
    <scope>NUCLEOTIDE SEQUENCE [LARGE SCALE GENOMIC DNA]</scope>
    <source>
        <strain evidence="3">CGMCC 4.7393</strain>
    </source>
</reference>
<organism evidence="2 3">
    <name type="scientific">Rufibacter roseus</name>
    <dbReference type="NCBI Taxonomy" id="1567108"/>
    <lineage>
        <taxon>Bacteria</taxon>
        <taxon>Pseudomonadati</taxon>
        <taxon>Bacteroidota</taxon>
        <taxon>Cytophagia</taxon>
        <taxon>Cytophagales</taxon>
        <taxon>Hymenobacteraceae</taxon>
        <taxon>Rufibacter</taxon>
    </lineage>
</organism>
<name>A0ABW2DGC6_9BACT</name>
<evidence type="ECO:0000256" key="1">
    <source>
        <dbReference type="SAM" id="SignalP"/>
    </source>
</evidence>
<proteinExistence type="predicted"/>
<keyword evidence="1" id="KW-0732">Signal</keyword>